<feature type="domain" description="SH3b" evidence="2">
    <location>
        <begin position="88"/>
        <end position="158"/>
    </location>
</feature>
<dbReference type="PROSITE" id="PS51781">
    <property type="entry name" value="SH3B"/>
    <property type="match status" value="1"/>
</dbReference>
<sequence>MKRQTIIVIAALALVVPGVLMAQGDLTLEGLSAQVEGLAAEVAGLFTTQDDLAQRLAAVETAIVPTPTATATTTATTTATHTATASPSPTAQLPDPSLTIQRRMNIRRGPGTQHGVLGTAEAGTEFNITGKNLNGDWWQIDYEGQAAWVYASYVTASYADDVQVVPTPTPIPTATSKPTSTPTPDVLKEYAYRASIGEIFVSDWGIAESMELIGDLFIEAGENPLLMLSDDWKTRVGIAMAALKVAYEDIQGLTPPENLKRFHDLTVDALSYCDAAIDQLAAGIDNFDIDSLEVGAGLLDLCSEKLDLAVNDPNW</sequence>
<proteinExistence type="predicted"/>
<gene>
    <name evidence="3" type="ORF">F4Y42_21560</name>
</gene>
<protein>
    <submittedName>
        <fullName evidence="3">SH3 domain-containing protein</fullName>
    </submittedName>
</protein>
<evidence type="ECO:0000259" key="2">
    <source>
        <dbReference type="PROSITE" id="PS51781"/>
    </source>
</evidence>
<evidence type="ECO:0000256" key="1">
    <source>
        <dbReference type="SAM" id="MobiDB-lite"/>
    </source>
</evidence>
<dbReference type="InterPro" id="IPR003646">
    <property type="entry name" value="SH3-like_bac-type"/>
</dbReference>
<name>A0A6B0YZF5_9CHLR</name>
<dbReference type="Gene3D" id="2.30.30.40">
    <property type="entry name" value="SH3 Domains"/>
    <property type="match status" value="1"/>
</dbReference>
<dbReference type="Pfam" id="PF08239">
    <property type="entry name" value="SH3_3"/>
    <property type="match status" value="1"/>
</dbReference>
<feature type="region of interest" description="Disordered" evidence="1">
    <location>
        <begin position="70"/>
        <end position="96"/>
    </location>
</feature>
<accession>A0A6B0YZF5</accession>
<evidence type="ECO:0000313" key="3">
    <source>
        <dbReference type="EMBL" id="MXY96037.1"/>
    </source>
</evidence>
<comment type="caution">
    <text evidence="3">The sequence shown here is derived from an EMBL/GenBank/DDBJ whole genome shotgun (WGS) entry which is preliminary data.</text>
</comment>
<dbReference type="AlphaFoldDB" id="A0A6B0YZF5"/>
<dbReference type="EMBL" id="VXRG01000185">
    <property type="protein sequence ID" value="MXY96037.1"/>
    <property type="molecule type" value="Genomic_DNA"/>
</dbReference>
<reference evidence="3" key="1">
    <citation type="submission" date="2019-09" db="EMBL/GenBank/DDBJ databases">
        <title>Characterisation of the sponge microbiome using genome-centric metagenomics.</title>
        <authorList>
            <person name="Engelberts J.P."/>
            <person name="Robbins S.J."/>
            <person name="De Goeij J.M."/>
            <person name="Aranda M."/>
            <person name="Bell S.C."/>
            <person name="Webster N.S."/>
        </authorList>
    </citation>
    <scope>NUCLEOTIDE SEQUENCE</scope>
    <source>
        <strain evidence="3">SB0664_bin_27</strain>
    </source>
</reference>
<feature type="compositionally biased region" description="Low complexity" evidence="1">
    <location>
        <begin position="70"/>
        <end position="91"/>
    </location>
</feature>
<organism evidence="3">
    <name type="scientific">Caldilineaceae bacterium SB0664_bin_27</name>
    <dbReference type="NCBI Taxonomy" id="2605260"/>
    <lineage>
        <taxon>Bacteria</taxon>
        <taxon>Bacillati</taxon>
        <taxon>Chloroflexota</taxon>
        <taxon>Caldilineae</taxon>
        <taxon>Caldilineales</taxon>
        <taxon>Caldilineaceae</taxon>
    </lineage>
</organism>
<dbReference type="SMART" id="SM00287">
    <property type="entry name" value="SH3b"/>
    <property type="match status" value="1"/>
</dbReference>